<evidence type="ECO:0000313" key="1">
    <source>
        <dbReference type="EMBL" id="GFR88332.1"/>
    </source>
</evidence>
<evidence type="ECO:0000313" key="2">
    <source>
        <dbReference type="Proteomes" id="UP000762676"/>
    </source>
</evidence>
<dbReference type="CDD" id="cd17039">
    <property type="entry name" value="Ubl_ubiquitin_like"/>
    <property type="match status" value="1"/>
</dbReference>
<gene>
    <name evidence="1" type="ORF">ElyMa_002514800</name>
</gene>
<reference evidence="1 2" key="1">
    <citation type="journal article" date="2021" name="Elife">
        <title>Chloroplast acquisition without the gene transfer in kleptoplastic sea slugs, Plakobranchus ocellatus.</title>
        <authorList>
            <person name="Maeda T."/>
            <person name="Takahashi S."/>
            <person name="Yoshida T."/>
            <person name="Shimamura S."/>
            <person name="Takaki Y."/>
            <person name="Nagai Y."/>
            <person name="Toyoda A."/>
            <person name="Suzuki Y."/>
            <person name="Arimoto A."/>
            <person name="Ishii H."/>
            <person name="Satoh N."/>
            <person name="Nishiyama T."/>
            <person name="Hasebe M."/>
            <person name="Maruyama T."/>
            <person name="Minagawa J."/>
            <person name="Obokata J."/>
            <person name="Shigenobu S."/>
        </authorList>
    </citation>
    <scope>NUCLEOTIDE SEQUENCE [LARGE SCALE GENOMIC DNA]</scope>
</reference>
<sequence>MENPYSRAPLQATLYDVSARAPVRSYMFLGNVPHNVYEAARRGVPEARAGRVALAGQSGAKTRRSTSAWPETTWSEADAATLRRYYGSRWRWTLTPRVGSVVDPKMDEKTSLEEAVGGREAGIDFGSLADFDSADIIIEERDLNSVGLPETEMFTPLDRPEVRRTRAATKPDWDPQTVYVRETAYPEDTFADLKAKIYAATGVPPYRQHLFYEFGPGEREDDDEGGANDGAESVLLGWERPARTTYRVTVEGSLVLTDVRRFARELHPSTAAFGESDLVAGIPVDRWLEERKGDVRVDALDAFRTLEESPGVYVRRVFVADLDSLFRPREALVQKALADQYQFDLLYYGVVLKYWPSLSPEAFRLAVVDPSAVAVAFPLLDPPVEKVRARLELERALIDRIYSQAKAQSVRREREEKKGGLAVTEASITVEPRAAKTLVSVRNILDWVPATLYLPAIIARVSADSLNDAASFDVRKNLVVEKTHVSAASHVYVCALERFLARPPKQLGVSYAIVRKEDRSSRGRVSRAQPSFVYLTVFENGRYTIGSSWREDDRIGFSEVVEQLSAAARPVIDLINGMGAAAFPLGGALETPAEASRRISSRATIGSLTVSSFWPHALTSEGFRSMKTRWREYERAGLVGVRGLQQAGAYTFLFRKGITNYDPRALERVVSRADGVSPSVGRAWPGPHRQVVTNHYTYLTDPATAQRWQYVYAGRLVRIYHRTSDLRIEIVNVDMEEFKRIQLYAFVCLDSLLNGPDRLTSGLVLPGQKRPVEGRLRSLRERDPDLYDLKKFDEKAAVYSVLCQGDRQPEMFTEEEAKTLRREKKNTKAELVKFWNFTEGRPAYYRCPSQRFPHLSFRAGEHPLGYCLPCCKKVQAPAGTKAQIVNRTCLQKLSIAGEDVEALFGNDPTAPRHVLSYGKTVPVGRLSYAPRLLSDGLFYDTPLHLFEYRLVGVAQQTPSLSDAGFFFAVAATLDLGPEEFGRVLADTVLALQEAFRSLASGGATVFVSAEELADALIGAFVASGDALRRFSPFGPGGVAANSWRAIIADLVRIRFDVEIAIFADEVGDGDVVFEASAATAARLRAEADVDVALLVAQPSGTYPFMAMEKKESQRASGGCEPTRRFFSSTYAAEDTKSDRVVEVLRGMVEGATPRDCPSSLQTSFNMDAIAGVCRSAGHRILYCLINLRNMCYGLVIVPKWLSDGWVYFPVPYSPHSLQTRALTADEAPKLSALYGPRPEGVYPATALAKFLAEVNLSISDPRQVLRSQIRPRASLVAPDGSVVGFIANPVCSEGDGLPSVFGAGLFFHHDPAPASSGLPWASAPKASVPYAMAEIDRAIYEAGGREQHPPLPADKVALAERGLYLYHLYRLFVAEFAALLQDERNGEVRKELKALFKQTRFSSPKSLTDFRRKLAQVLGGFPNDIDAIRSLVASTYSRVGPLALYKALGETFDAMVFDFDRSTLNRLRALGDQASVETELSQLMRGRVELGAAASSEGKPAADAPFNVYVACSLPSEVDRPQCTRKRLQMLPEKFAPYVSILAADILNPLKAAILGTLTSGVIDGARFVARPGERISIR</sequence>
<accession>A0AAV4GR29</accession>
<dbReference type="Gene3D" id="3.10.20.90">
    <property type="entry name" value="Phosphatidylinositol 3-kinase Catalytic Subunit, Chain A, domain 1"/>
    <property type="match status" value="1"/>
</dbReference>
<dbReference type="EMBL" id="BMAT01005152">
    <property type="protein sequence ID" value="GFR88332.1"/>
    <property type="molecule type" value="Genomic_DNA"/>
</dbReference>
<comment type="caution">
    <text evidence="1">The sequence shown here is derived from an EMBL/GenBank/DDBJ whole genome shotgun (WGS) entry which is preliminary data.</text>
</comment>
<protein>
    <submittedName>
        <fullName evidence="1">BA71V-G1340L</fullName>
    </submittedName>
</protein>
<dbReference type="Proteomes" id="UP000762676">
    <property type="component" value="Unassembled WGS sequence"/>
</dbReference>
<dbReference type="InterPro" id="IPR029071">
    <property type="entry name" value="Ubiquitin-like_domsf"/>
</dbReference>
<keyword evidence="2" id="KW-1185">Reference proteome</keyword>
<proteinExistence type="predicted"/>
<name>A0AAV4GR29_9GAST</name>
<organism evidence="1 2">
    <name type="scientific">Elysia marginata</name>
    <dbReference type="NCBI Taxonomy" id="1093978"/>
    <lineage>
        <taxon>Eukaryota</taxon>
        <taxon>Metazoa</taxon>
        <taxon>Spiralia</taxon>
        <taxon>Lophotrochozoa</taxon>
        <taxon>Mollusca</taxon>
        <taxon>Gastropoda</taxon>
        <taxon>Heterobranchia</taxon>
        <taxon>Euthyneura</taxon>
        <taxon>Panpulmonata</taxon>
        <taxon>Sacoglossa</taxon>
        <taxon>Placobranchoidea</taxon>
        <taxon>Plakobranchidae</taxon>
        <taxon>Elysia</taxon>
    </lineage>
</organism>
<dbReference type="SUPFAM" id="SSF54236">
    <property type="entry name" value="Ubiquitin-like"/>
    <property type="match status" value="1"/>
</dbReference>